<keyword evidence="3" id="KW-1185">Reference proteome</keyword>
<keyword evidence="1" id="KW-0812">Transmembrane</keyword>
<dbReference type="AlphaFoldDB" id="A0A1N6FIP5"/>
<keyword evidence="1" id="KW-1133">Transmembrane helix</keyword>
<proteinExistence type="predicted"/>
<reference evidence="3" key="1">
    <citation type="submission" date="2016-11" db="EMBL/GenBank/DDBJ databases">
        <authorList>
            <person name="Varghese N."/>
            <person name="Submissions S."/>
        </authorList>
    </citation>
    <scope>NUCLEOTIDE SEQUENCE [LARGE SCALE GENOMIC DNA]</scope>
    <source>
        <strain evidence="3">DSM 17456</strain>
    </source>
</reference>
<dbReference type="STRING" id="1121457.SAMN02745161_1334"/>
<protein>
    <recommendedName>
        <fullName evidence="4">Hmc operon protein 4</fullName>
    </recommendedName>
</protein>
<keyword evidence="1" id="KW-0472">Membrane</keyword>
<evidence type="ECO:0000256" key="1">
    <source>
        <dbReference type="SAM" id="Phobius"/>
    </source>
</evidence>
<dbReference type="Proteomes" id="UP000184694">
    <property type="component" value="Unassembled WGS sequence"/>
</dbReference>
<evidence type="ECO:0000313" key="3">
    <source>
        <dbReference type="Proteomes" id="UP000184694"/>
    </source>
</evidence>
<organism evidence="2 3">
    <name type="scientific">Halodesulfovibrio marinisediminis DSM 17456</name>
    <dbReference type="NCBI Taxonomy" id="1121457"/>
    <lineage>
        <taxon>Bacteria</taxon>
        <taxon>Pseudomonadati</taxon>
        <taxon>Thermodesulfobacteriota</taxon>
        <taxon>Desulfovibrionia</taxon>
        <taxon>Desulfovibrionales</taxon>
        <taxon>Desulfovibrionaceae</taxon>
        <taxon>Halodesulfovibrio</taxon>
    </lineage>
</organism>
<sequence>METIIYTLHDFMLHTKTITYVLMGVALVSFVGYWTFLTGREEKIRKY</sequence>
<dbReference type="NCBIfam" id="NF045712">
    <property type="entry name" value="sulf_resp_HmcD"/>
    <property type="match status" value="1"/>
</dbReference>
<evidence type="ECO:0000313" key="2">
    <source>
        <dbReference type="EMBL" id="SIN95125.1"/>
    </source>
</evidence>
<dbReference type="InterPro" id="IPR054911">
    <property type="entry name" value="sulf_resp_HmcD"/>
</dbReference>
<dbReference type="RefSeq" id="WP_175565995.1">
    <property type="nucleotide sequence ID" value="NZ_FSRG01000004.1"/>
</dbReference>
<feature type="transmembrane region" description="Helical" evidence="1">
    <location>
        <begin position="18"/>
        <end position="37"/>
    </location>
</feature>
<gene>
    <name evidence="2" type="ORF">SAMN02745161_1334</name>
</gene>
<name>A0A1N6FIP5_9BACT</name>
<accession>A0A1N6FIP5</accession>
<evidence type="ECO:0008006" key="4">
    <source>
        <dbReference type="Google" id="ProtNLM"/>
    </source>
</evidence>
<dbReference type="EMBL" id="FSRG01000004">
    <property type="protein sequence ID" value="SIN95125.1"/>
    <property type="molecule type" value="Genomic_DNA"/>
</dbReference>